<dbReference type="Pfam" id="PF03551">
    <property type="entry name" value="PadR"/>
    <property type="match status" value="1"/>
</dbReference>
<dbReference type="InterPro" id="IPR005149">
    <property type="entry name" value="Tscrpt_reg_PadR_N"/>
</dbReference>
<name>A0A147JVT6_HADYE</name>
<evidence type="ECO:0000313" key="2">
    <source>
        <dbReference type="EMBL" id="KUO40560.1"/>
    </source>
</evidence>
<accession>A0A147JVT6</accession>
<dbReference type="STRING" id="1776334.APZ16_05085"/>
<dbReference type="SUPFAM" id="SSF46785">
    <property type="entry name" value="Winged helix' DNA-binding domain"/>
    <property type="match status" value="1"/>
</dbReference>
<reference evidence="2 3" key="1">
    <citation type="journal article" date="2016" name="Nat. Microbiol.">
        <title>Genomic inference of the metabolism of cosmopolitan subsurface Archaea, Hadesarchaea.</title>
        <authorList>
            <person name="Baker B.J."/>
            <person name="Saw J.H."/>
            <person name="Lind A.E."/>
            <person name="Lazar C.S."/>
            <person name="Hinrichs K.-U."/>
            <person name="Teske A.P."/>
            <person name="Ettema T.J."/>
        </authorList>
    </citation>
    <scope>NUCLEOTIDE SEQUENCE [LARGE SCALE GENOMIC DNA]</scope>
</reference>
<dbReference type="PANTHER" id="PTHR43252:SF7">
    <property type="entry name" value="TRANSCRIPTIONAL REGULATOR YQJI"/>
    <property type="match status" value="1"/>
</dbReference>
<dbReference type="Gene3D" id="1.10.10.10">
    <property type="entry name" value="Winged helix-like DNA-binding domain superfamily/Winged helix DNA-binding domain"/>
    <property type="match status" value="1"/>
</dbReference>
<protein>
    <recommendedName>
        <fullName evidence="1">Transcription regulator PadR N-terminal domain-containing protein</fullName>
    </recommendedName>
</protein>
<organism evidence="2 3">
    <name type="scientific">Hadarchaeum yellowstonense</name>
    <dbReference type="NCBI Taxonomy" id="1776334"/>
    <lineage>
        <taxon>Archaea</taxon>
        <taxon>Methanobacteriati</taxon>
        <taxon>Candidatus Hadarchaeota</taxon>
        <taxon>Candidatus Hadarchaeia</taxon>
        <taxon>Candidatus Hadarchaeales</taxon>
        <taxon>Candidatus Hadarchaeaceae</taxon>
        <taxon>Candidatus Hadarchaeum</taxon>
    </lineage>
</organism>
<comment type="caution">
    <text evidence="2">The sequence shown here is derived from an EMBL/GenBank/DDBJ whole genome shotgun (WGS) entry which is preliminary data.</text>
</comment>
<dbReference type="InterPro" id="IPR036390">
    <property type="entry name" value="WH_DNA-bd_sf"/>
</dbReference>
<dbReference type="AlphaFoldDB" id="A0A147JVT6"/>
<feature type="domain" description="Transcription regulator PadR N-terminal" evidence="1">
    <location>
        <begin position="234"/>
        <end position="300"/>
    </location>
</feature>
<dbReference type="EMBL" id="LQMQ01000039">
    <property type="protein sequence ID" value="KUO40560.1"/>
    <property type="molecule type" value="Genomic_DNA"/>
</dbReference>
<dbReference type="Proteomes" id="UP000074294">
    <property type="component" value="Unassembled WGS sequence"/>
</dbReference>
<gene>
    <name evidence="2" type="ORF">APZ16_05085</name>
</gene>
<proteinExistence type="predicted"/>
<evidence type="ECO:0000259" key="1">
    <source>
        <dbReference type="Pfam" id="PF03551"/>
    </source>
</evidence>
<dbReference type="InterPro" id="IPR036388">
    <property type="entry name" value="WH-like_DNA-bd_sf"/>
</dbReference>
<evidence type="ECO:0000313" key="3">
    <source>
        <dbReference type="Proteomes" id="UP000074294"/>
    </source>
</evidence>
<sequence length="322" mass="36341">MLTPKNSATIPLDKKVLLVNELLVNECSLLLYSPGVDVWRSFGSFIDNGLASGETCLYAYDEAGVRLQLETIFGEAITQGRLLRFPLGRGYLPKEIEELSEKLEALCAKSRSEKRPARVLVDFGGLVTRHSFDKAVGLLRSLISLKEETFTLPQEKKKHPVLRTAIMAFNLESLDEEQIRTLMGICKNVIISTIDGTTTLALNFRSRRQLEPEVELAPKESLEHFVKRHLETIVLSLLSEHPMCGYDVIKTIYQRYYTSLSQGTVYSLLYSLEAKGLVTVMKAESQRSKIYVLTDQGRKLAESRIKDFVTAQRYLLESIQGT</sequence>
<dbReference type="PANTHER" id="PTHR43252">
    <property type="entry name" value="TRANSCRIPTIONAL REGULATOR YQJI"/>
    <property type="match status" value="1"/>
</dbReference>